<feature type="region of interest" description="Disordered" evidence="13">
    <location>
        <begin position="1165"/>
        <end position="1189"/>
    </location>
</feature>
<comment type="subcellular location">
    <subcellularLocation>
        <location evidence="1">Nucleus</location>
    </subcellularLocation>
</comment>
<evidence type="ECO:0000256" key="1">
    <source>
        <dbReference type="ARBA" id="ARBA00004123"/>
    </source>
</evidence>
<keyword evidence="11" id="KW-0539">Nucleus</keyword>
<dbReference type="Pfam" id="PF00271">
    <property type="entry name" value="Helicase_C"/>
    <property type="match status" value="1"/>
</dbReference>
<gene>
    <name evidence="17" type="ORF">C0J50_20853</name>
</gene>
<evidence type="ECO:0000256" key="5">
    <source>
        <dbReference type="ARBA" id="ARBA00022801"/>
    </source>
</evidence>
<organism evidence="17 18">
    <name type="scientific">Silurus asotus</name>
    <name type="common">Amur catfish</name>
    <name type="synonym">Parasilurus asotus</name>
    <dbReference type="NCBI Taxonomy" id="30991"/>
    <lineage>
        <taxon>Eukaryota</taxon>
        <taxon>Metazoa</taxon>
        <taxon>Chordata</taxon>
        <taxon>Craniata</taxon>
        <taxon>Vertebrata</taxon>
        <taxon>Euteleostomi</taxon>
        <taxon>Actinopterygii</taxon>
        <taxon>Neopterygii</taxon>
        <taxon>Teleostei</taxon>
        <taxon>Ostariophysi</taxon>
        <taxon>Siluriformes</taxon>
        <taxon>Siluridae</taxon>
        <taxon>Silurus</taxon>
    </lineage>
</organism>
<keyword evidence="18" id="KW-1185">Reference proteome</keyword>
<evidence type="ECO:0000256" key="10">
    <source>
        <dbReference type="ARBA" id="ARBA00023163"/>
    </source>
</evidence>
<dbReference type="InterPro" id="IPR049730">
    <property type="entry name" value="SNF2/RAD54-like_C"/>
</dbReference>
<dbReference type="InterPro" id="IPR023780">
    <property type="entry name" value="Chromo_domain"/>
</dbReference>
<dbReference type="Gene3D" id="1.10.10.60">
    <property type="entry name" value="Homeodomain-like"/>
    <property type="match status" value="1"/>
</dbReference>
<reference evidence="17" key="1">
    <citation type="submission" date="2018-07" db="EMBL/GenBank/DDBJ databases">
        <title>Comparative genomics of catfishes provides insights into carnivory and benthic adaptation.</title>
        <authorList>
            <person name="Zhang Y."/>
            <person name="Wang D."/>
            <person name="Peng Z."/>
            <person name="Zheng S."/>
            <person name="Shao F."/>
            <person name="Tao W."/>
        </authorList>
    </citation>
    <scope>NUCLEOTIDE SEQUENCE</scope>
    <source>
        <strain evidence="17">Chongqing</strain>
    </source>
</reference>
<accession>A0AAD5ANI7</accession>
<dbReference type="FunFam" id="2.40.50.40:FF:000001">
    <property type="entry name" value="chromodomain-helicase-DNA-binding protein 8 isoform X4"/>
    <property type="match status" value="1"/>
</dbReference>
<dbReference type="Gene3D" id="3.40.50.10810">
    <property type="entry name" value="Tandem AAA-ATPase domain"/>
    <property type="match status" value="1"/>
</dbReference>
<name>A0AAD5ANI7_SILAS</name>
<feature type="compositionally biased region" description="Low complexity" evidence="13">
    <location>
        <begin position="2077"/>
        <end position="2092"/>
    </location>
</feature>
<dbReference type="Pfam" id="PF00176">
    <property type="entry name" value="SNF2-rel_dom"/>
    <property type="match status" value="1"/>
</dbReference>
<evidence type="ECO:0000313" key="17">
    <source>
        <dbReference type="EMBL" id="KAI5619456.1"/>
    </source>
</evidence>
<dbReference type="GO" id="GO:0006325">
    <property type="term" value="P:chromatin organization"/>
    <property type="evidence" value="ECO:0007669"/>
    <property type="project" value="UniProtKB-KW"/>
</dbReference>
<dbReference type="InterPro" id="IPR056342">
    <property type="entry name" value="HTH_CHD6-9"/>
</dbReference>
<feature type="compositionally biased region" description="Basic and acidic residues" evidence="13">
    <location>
        <begin position="2913"/>
        <end position="2931"/>
    </location>
</feature>
<feature type="domain" description="Helicase ATP-binding" evidence="15">
    <location>
        <begin position="471"/>
        <end position="645"/>
    </location>
</feature>
<dbReference type="SMART" id="SM00298">
    <property type="entry name" value="CHROMO"/>
    <property type="match status" value="2"/>
</dbReference>
<keyword evidence="10" id="KW-0804">Transcription</keyword>
<evidence type="ECO:0000256" key="12">
    <source>
        <dbReference type="ARBA" id="ARBA00049360"/>
    </source>
</evidence>
<sequence length="2931" mass="329988">QMSATHILMHTSATSANTAPEQNAQTTFSIGHFGKEQIRIIDGPSNHCVAHAKLASMREVVQGSNSSSPHLSGSPVNSEEDDGGGGPRVRKKRKKKDKKDTREDRECDIRPKKKKEQKEGKGMLLKKSKALKELKKTKKVEGKVAKDAKKVKKVQAVKSKTQGTDVTTTPRQRGRKPKEQSVVPLEKRKKGKRKSDAPQEAAESDDTASLCTLATGGEESTDHMDNTKRRSGRQVKRRKYNEDLDFKVVDDDGETIAVLGTERIPALSSSTLAWQAEEPPEDEANIIEKILSVRTAKKETFPGEPVEESEEFYVKYRNFSYLHCKWATLEELEKDPRIHQKIKRFRNKHAQMKHIFSELDEDLFNPDYVEVDRVLEIAITTDTETGEGSITEVTHYLVKWCSLSYEESTWELQEDVDPVKIREFEELKKIPELTPVERPSPEQWQKLEQSREYRNGNQLREYQLEGMNWLLFNWYNRKNCILADEMGLGKTIQSITFLYEIFLMGLRGPFLIIAPLSTITNWEREFRTWTEINVVVYHGSQISRQMILQYEMYHRDEQGNITPGFFKFHGIITTFEMIMADCPELKKVNWRCVVIDEAHRLKNRNCKLLEGLKLMNLEHKVLLTGTPLQNSVEELFSLLNFLEPVQFPSESTFLEEFGDLKTEEQVKKLQAILKPMMLRRLKDDVEKNLAPKEETIIEVELTNMQKKYYRAILEKNFTFLAKGANQHNMPNLINTMMELRKCCNHPYLITGAEEKILDSFRKTHNPDAPDFQLQAMIQAAGKLVLIDKLLPKLIAGGHKVLVFSQMVRCLDILEDYLIQRRYTYERIDGRVRGNLRQAAIDRFCKVDSDRFVFLLCTRAGGLGINLTAADTCIIFDSDWNPQNDLQAQARCHRIGQRKAVKVYRLITRNSYEREMFDKASLKLGLDKAVLQDINRKGSLNGVQQLSKMEVEDLLRKGAYGALMDEEDEGSKFCEEDIDQILQRRTQTITIQTEGKGSTFAKASFVSSGNRTDISLDDPNFWQKWAKIAELEIDSKEEKESLVIDTPRVRKQTRHYNSFEDDELMEFSELDSDSEERPCRSRRLGERNKRYLRAECFRVEKNLLIFGWGRWKDILNHGRFKWHLTERDMEVLCRALLAYCVRHYRGDDKIKSFIWDLITPTKDGQNQALQNHSGLSVPVPRGRKGKKIKNQLSPPELKNADWLVHCNPEVVLQDDSYKKHLKQHCNKVLLRVRMLYYLKAEILGEAASQALEEVSASKLDVSLPEIDYIEIPTGWWDSEADKSLLIGVHKHGYERYNAMRADPQLCFLERVGMPDAIALTAEQGGAEVAPDVTDSLSKNDDIKEEVDGKPEEIEDKEDKLVIIKCQENTLSEDTVKHDCSIEDILAEEVVEQGQALWPTASALTARLRRLITAYQRYTRREPFRHEILMHEGIGPATWQMGDELRRCMTNSDPLFLEWQRRWTRREQADFYRTVSSFGVVYDPEKKVFDWSQFRIFARLERKTDESLERYFWSFVSMCRTACRLPPRKDEGLVDPSLCIEPITEERAARTLYRIELMRKVREQVLNHPLLGERLKLCRPSLYLPVWWECGRHDRDLLTGVAKHGLSRTDFCILNDSNLSFLEAYRNYMQKENRGNPVSCLPHQHCYLGHCHSPQPSEYHHTLLHSTQLHQHMHSHVHQASEVVAAAAESESTLTMPANSRESFLDCPTINDSLDLGSLQHEGLSSGSLHSKTSKEPFNGFPFNSASAGQSMLNSYDVQGDITGAQGDMTDSIDGKLRNDVLVGEQGSSEETGLMAPSVELDELQTPWGSSDHAETSDILGDPILVEPSLETEFLDPAQSDDGQERGDPLTGCLSIPSSDSQSDHVEPLAPSFMLFKDLNTGETSMEQPDLSASPPEYVASQPLALSDVGIDQSGSINVALETKLNDSDITHCNTSSVHRPDHVVYEFKDEESSQGGSSNMETDQKLNEIESKTNNLAPIDTLMENQLESESRVVECSMPSEEQLKDDCQVYLEESCENLLLEQDKVPLTEPYEIPCKGTLEELLDGSPQSSSVKLLVKESSGKPLENSSELVVNSPANPTLSPDTLPSSLPLFPTFPNPVPDHSVFPEPETEQNIKQELLLDSLETQVKPKPDSTTRTPHLEQATDAEVKDEIKEEETKTAALLADSFVEPPQFDPSICEVVGTLQDPKEPTIARLLQEKAHYSFSEWPKDRVIISRIDSICQAILKGKWPSPSQQYESPNSAVNTCMSNSAQLRAGYLSARMPLPQDLNLNIPHSIPHIHKERLVTPAFLSEVKHSKCGFEFNTEVPVKPIDVGEKIQLGIPHHGSTLLLNGWQEAAMDLSKPTEIAYGRETESLRHVSHAVQSASHKVANLSSMEGLMGLDMAGILQAGLVHPVTGQIVNGSLRRDDSIMRRRRGRRRNVETLDLGLMKEREIDLNRSKGQPETINHPIVSSTSSQPDCPTHPSSVPPPSDSLTMNVDREAAGKSLMEWLRQNPSYRMELPAFSTSQTASMLQSFAERPKQRRHRCKDPTKLDVNSLTGEERVPVVHRNTGRRLGGAMAPAIKELSQWLDANLEYFVAPDWADVVKHSGFLPEGKFTRILTEPVNRDPSTRRRGRRPRSEMPKAPDLPAGIGPLFLNDGLIGMDLVNLPSLRNVPGIPIGGLMGFPPGLAAALPGEDAKNGLSMLPMMLHSMSAVQSPIYGAHLGGMINQSLSATASTVTTSASSSSTATVTSISSATVALSPSPAVSSSTAASKERASPEPNDERLGTDERTLGENEKKILSAVPSSNVSSSTASITSSGSHLAFNPFLIAGMPHGLLYPHMFLPHGSIMALPSDSTGIIKQKKKKIRDEGIVDEDNGLLVVHDGKTKGMRDVETLECKHKEGRLEESMSAVDTSKVTSNDPPSVVSTAKAVEETKEEVEKTIEDDLGE</sequence>
<comment type="catalytic activity">
    <reaction evidence="12">
        <text>ATP + H2O = ADP + phosphate + H(+)</text>
        <dbReference type="Rhea" id="RHEA:13065"/>
        <dbReference type="ChEBI" id="CHEBI:15377"/>
        <dbReference type="ChEBI" id="CHEBI:15378"/>
        <dbReference type="ChEBI" id="CHEBI:30616"/>
        <dbReference type="ChEBI" id="CHEBI:43474"/>
        <dbReference type="ChEBI" id="CHEBI:456216"/>
    </reaction>
</comment>
<keyword evidence="3" id="KW-0677">Repeat</keyword>
<dbReference type="GO" id="GO:0005634">
    <property type="term" value="C:nucleus"/>
    <property type="evidence" value="ECO:0007669"/>
    <property type="project" value="UniProtKB-SubCell"/>
</dbReference>
<dbReference type="SUPFAM" id="SSF52540">
    <property type="entry name" value="P-loop containing nucleoside triphosphate hydrolases"/>
    <property type="match status" value="2"/>
</dbReference>
<feature type="compositionally biased region" description="Polar residues" evidence="13">
    <location>
        <begin position="2065"/>
        <end position="2076"/>
    </location>
</feature>
<evidence type="ECO:0000256" key="6">
    <source>
        <dbReference type="ARBA" id="ARBA00022840"/>
    </source>
</evidence>
<feature type="region of interest" description="Disordered" evidence="13">
    <location>
        <begin position="2745"/>
        <end position="2777"/>
    </location>
</feature>
<keyword evidence="7" id="KW-0156">Chromatin regulator</keyword>
<evidence type="ECO:0000256" key="7">
    <source>
        <dbReference type="ARBA" id="ARBA00022853"/>
    </source>
</evidence>
<dbReference type="Proteomes" id="UP001205998">
    <property type="component" value="Unassembled WGS sequence"/>
</dbReference>
<dbReference type="PROSITE" id="PS51194">
    <property type="entry name" value="HELICASE_CTER"/>
    <property type="match status" value="1"/>
</dbReference>
<dbReference type="InterPro" id="IPR038718">
    <property type="entry name" value="SNF2-like_sf"/>
</dbReference>
<dbReference type="InterPro" id="IPR037259">
    <property type="entry name" value="BRK_sf"/>
</dbReference>
<feature type="non-terminal residue" evidence="17">
    <location>
        <position position="2931"/>
    </location>
</feature>
<dbReference type="GO" id="GO:0005524">
    <property type="term" value="F:ATP binding"/>
    <property type="evidence" value="ECO:0007669"/>
    <property type="project" value="UniProtKB-KW"/>
</dbReference>
<feature type="compositionally biased region" description="Basic and acidic residues" evidence="13">
    <location>
        <begin position="98"/>
        <end position="121"/>
    </location>
</feature>
<feature type="compositionally biased region" description="Basic and acidic residues" evidence="13">
    <location>
        <begin position="2755"/>
        <end position="2777"/>
    </location>
</feature>
<feature type="region of interest" description="Disordered" evidence="13">
    <location>
        <begin position="60"/>
        <end position="237"/>
    </location>
</feature>
<feature type="compositionally biased region" description="Polar residues" evidence="13">
    <location>
        <begin position="11"/>
        <end position="22"/>
    </location>
</feature>
<feature type="region of interest" description="Disordered" evidence="13">
    <location>
        <begin position="2886"/>
        <end position="2931"/>
    </location>
</feature>
<dbReference type="GO" id="GO:0003677">
    <property type="term" value="F:DNA binding"/>
    <property type="evidence" value="ECO:0007669"/>
    <property type="project" value="UniProtKB-KW"/>
</dbReference>
<protein>
    <submittedName>
        <fullName evidence="17">Chromodomain-helicase-DNA-binding protein 6 isoform X2</fullName>
    </submittedName>
</protein>
<feature type="compositionally biased region" description="Polar residues" evidence="13">
    <location>
        <begin position="2893"/>
        <end position="2909"/>
    </location>
</feature>
<dbReference type="SUPFAM" id="SSF54160">
    <property type="entry name" value="Chromo domain-like"/>
    <property type="match status" value="2"/>
</dbReference>
<evidence type="ECO:0000256" key="11">
    <source>
        <dbReference type="ARBA" id="ARBA00023242"/>
    </source>
</evidence>
<dbReference type="Gene3D" id="3.40.50.300">
    <property type="entry name" value="P-loop containing nucleotide triphosphate hydrolases"/>
    <property type="match status" value="1"/>
</dbReference>
<dbReference type="SMART" id="SM00592">
    <property type="entry name" value="BRK"/>
    <property type="match status" value="1"/>
</dbReference>
<feature type="compositionally biased region" description="Basic and acidic residues" evidence="13">
    <location>
        <begin position="130"/>
        <end position="148"/>
    </location>
</feature>
<dbReference type="InterPro" id="IPR001650">
    <property type="entry name" value="Helicase_C-like"/>
</dbReference>
<dbReference type="PROSITE" id="PS50013">
    <property type="entry name" value="CHROMO_2"/>
    <property type="match status" value="2"/>
</dbReference>
<dbReference type="SMART" id="SM00487">
    <property type="entry name" value="DEXDc"/>
    <property type="match status" value="1"/>
</dbReference>
<feature type="non-terminal residue" evidence="17">
    <location>
        <position position="1"/>
    </location>
</feature>
<comment type="similarity">
    <text evidence="2">Belongs to the SNF2/RAD54 helicase family.</text>
</comment>
<dbReference type="InterPro" id="IPR027417">
    <property type="entry name" value="P-loop_NTPase"/>
</dbReference>
<feature type="domain" description="Chromo" evidence="14">
    <location>
        <begin position="285"/>
        <end position="349"/>
    </location>
</feature>
<feature type="compositionally biased region" description="Polar residues" evidence="13">
    <location>
        <begin position="161"/>
        <end position="171"/>
    </location>
</feature>
<evidence type="ECO:0000259" key="16">
    <source>
        <dbReference type="PROSITE" id="PS51194"/>
    </source>
</evidence>
<dbReference type="InterPro" id="IPR014001">
    <property type="entry name" value="Helicase_ATP-bd"/>
</dbReference>
<keyword evidence="6" id="KW-0067">ATP-binding</keyword>
<proteinExistence type="inferred from homology"/>
<keyword evidence="5" id="KW-0378">Hydrolase</keyword>
<keyword evidence="9" id="KW-0238">DNA-binding</keyword>
<evidence type="ECO:0000256" key="4">
    <source>
        <dbReference type="ARBA" id="ARBA00022741"/>
    </source>
</evidence>
<comment type="caution">
    <text evidence="17">The sequence shown here is derived from an EMBL/GenBank/DDBJ whole genome shotgun (WGS) entry which is preliminary data.</text>
</comment>
<feature type="compositionally biased region" description="Basic residues" evidence="13">
    <location>
        <begin position="88"/>
        <end position="97"/>
    </location>
</feature>
<dbReference type="Pfam" id="PF00385">
    <property type="entry name" value="Chromo"/>
    <property type="match status" value="2"/>
</dbReference>
<feature type="domain" description="Helicase C-terminal" evidence="16">
    <location>
        <begin position="785"/>
        <end position="954"/>
    </location>
</feature>
<dbReference type="SUPFAM" id="SSF160481">
    <property type="entry name" value="BRK domain-like"/>
    <property type="match status" value="1"/>
</dbReference>
<dbReference type="FunFam" id="3.40.50.300:FF:000015">
    <property type="entry name" value="chromodomain-helicase-DNA-binding protein 9 isoform X1"/>
    <property type="match status" value="1"/>
</dbReference>
<dbReference type="InterPro" id="IPR006576">
    <property type="entry name" value="BRK_domain"/>
</dbReference>
<feature type="compositionally biased region" description="Low complexity" evidence="13">
    <location>
        <begin position="63"/>
        <end position="77"/>
    </location>
</feature>
<dbReference type="InterPro" id="IPR051493">
    <property type="entry name" value="CHD"/>
</dbReference>
<evidence type="ECO:0000256" key="3">
    <source>
        <dbReference type="ARBA" id="ARBA00022737"/>
    </source>
</evidence>
<dbReference type="Gene3D" id="3.40.5.120">
    <property type="match status" value="1"/>
</dbReference>
<dbReference type="InterPro" id="IPR000953">
    <property type="entry name" value="Chromo/chromo_shadow_dom"/>
</dbReference>
<dbReference type="InterPro" id="IPR016197">
    <property type="entry name" value="Chromo-like_dom_sf"/>
</dbReference>
<dbReference type="PANTHER" id="PTHR46850:SF1">
    <property type="entry name" value="CHROMODOMAIN-HELICASE-DNA-BINDING PROTEIN 9"/>
    <property type="match status" value="1"/>
</dbReference>
<feature type="domain" description="Chromo" evidence="14">
    <location>
        <begin position="369"/>
        <end position="416"/>
    </location>
</feature>
<dbReference type="PANTHER" id="PTHR46850">
    <property type="entry name" value="CHROMODOMAIN-HELICASE-DNA-BINDING PROTEIN 9"/>
    <property type="match status" value="1"/>
</dbReference>
<dbReference type="Gene3D" id="2.40.50.40">
    <property type="match status" value="2"/>
</dbReference>
<keyword evidence="4" id="KW-0547">Nucleotide-binding</keyword>
<keyword evidence="8" id="KW-0805">Transcription regulation</keyword>
<dbReference type="EMBL" id="MU551666">
    <property type="protein sequence ID" value="KAI5619456.1"/>
    <property type="molecule type" value="Genomic_DNA"/>
</dbReference>
<dbReference type="PROSITE" id="PS51192">
    <property type="entry name" value="HELICASE_ATP_BIND_1"/>
    <property type="match status" value="1"/>
</dbReference>
<evidence type="ECO:0000259" key="14">
    <source>
        <dbReference type="PROSITE" id="PS50013"/>
    </source>
</evidence>
<dbReference type="FunFam" id="3.40.50.10810:FF:000003">
    <property type="entry name" value="chromodomain-helicase-DNA-binding protein 8 isoform X4"/>
    <property type="match status" value="1"/>
</dbReference>
<dbReference type="SMART" id="SM00490">
    <property type="entry name" value="HELICc"/>
    <property type="match status" value="1"/>
</dbReference>
<dbReference type="CDD" id="cd18663">
    <property type="entry name" value="CD2_tandem_CHD5-9_like"/>
    <property type="match status" value="1"/>
</dbReference>
<feature type="region of interest" description="Disordered" evidence="13">
    <location>
        <begin position="1834"/>
        <end position="1864"/>
    </location>
</feature>
<dbReference type="CDD" id="cd18793">
    <property type="entry name" value="SF2_C_SNF"/>
    <property type="match status" value="1"/>
</dbReference>
<evidence type="ECO:0000256" key="2">
    <source>
        <dbReference type="ARBA" id="ARBA00007025"/>
    </source>
</evidence>
<dbReference type="Pfam" id="PF07533">
    <property type="entry name" value="BRK"/>
    <property type="match status" value="1"/>
</dbReference>
<feature type="compositionally biased region" description="Low complexity" evidence="13">
    <location>
        <begin position="2745"/>
        <end position="2754"/>
    </location>
</feature>
<dbReference type="CDD" id="cd18668">
    <property type="entry name" value="CD1_tandem_CHD5-9_like"/>
    <property type="match status" value="1"/>
</dbReference>
<evidence type="ECO:0000256" key="9">
    <source>
        <dbReference type="ARBA" id="ARBA00023125"/>
    </source>
</evidence>
<dbReference type="InterPro" id="IPR000330">
    <property type="entry name" value="SNF2_N"/>
</dbReference>
<evidence type="ECO:0000259" key="15">
    <source>
        <dbReference type="PROSITE" id="PS51192"/>
    </source>
</evidence>
<dbReference type="Pfam" id="PF23078">
    <property type="entry name" value="HTH_CHD6-9"/>
    <property type="match status" value="1"/>
</dbReference>
<feature type="region of interest" description="Disordered" evidence="13">
    <location>
        <begin position="2604"/>
        <end position="2627"/>
    </location>
</feature>
<dbReference type="GO" id="GO:0016787">
    <property type="term" value="F:hydrolase activity"/>
    <property type="evidence" value="ECO:0007669"/>
    <property type="project" value="UniProtKB-KW"/>
</dbReference>
<evidence type="ECO:0000256" key="8">
    <source>
        <dbReference type="ARBA" id="ARBA00023015"/>
    </source>
</evidence>
<feature type="region of interest" description="Disordered" evidence="13">
    <location>
        <begin position="1"/>
        <end position="22"/>
    </location>
</feature>
<feature type="region of interest" description="Disordered" evidence="13">
    <location>
        <begin position="2054"/>
        <end position="2094"/>
    </location>
</feature>
<evidence type="ECO:0000313" key="18">
    <source>
        <dbReference type="Proteomes" id="UP001205998"/>
    </source>
</evidence>
<feature type="compositionally biased region" description="Polar residues" evidence="13">
    <location>
        <begin position="2439"/>
        <end position="2465"/>
    </location>
</feature>
<evidence type="ECO:0000256" key="13">
    <source>
        <dbReference type="SAM" id="MobiDB-lite"/>
    </source>
</evidence>
<feature type="region of interest" description="Disordered" evidence="13">
    <location>
        <begin position="2436"/>
        <end position="2475"/>
    </location>
</feature>